<dbReference type="Proteomes" id="UP000485880">
    <property type="component" value="Unassembled WGS sequence"/>
</dbReference>
<protein>
    <submittedName>
        <fullName evidence="1">Uncharacterized protein</fullName>
    </submittedName>
</protein>
<dbReference type="RefSeq" id="WP_174511260.1">
    <property type="nucleotide sequence ID" value="NZ_CABFMQ020000013.1"/>
</dbReference>
<gene>
    <name evidence="1" type="ORF">MPC4_110074</name>
</gene>
<name>A0A8B6M1Y1_METTU</name>
<proteinExistence type="predicted"/>
<comment type="caution">
    <text evidence="1">The sequence shown here is derived from an EMBL/GenBank/DDBJ whole genome shotgun (WGS) entry which is preliminary data.</text>
</comment>
<dbReference type="AlphaFoldDB" id="A0A8B6M1Y1"/>
<evidence type="ECO:0000313" key="2">
    <source>
        <dbReference type="Proteomes" id="UP000485880"/>
    </source>
</evidence>
<dbReference type="EMBL" id="CABFMQ020000013">
    <property type="protein sequence ID" value="VTZ48774.1"/>
    <property type="molecule type" value="Genomic_DNA"/>
</dbReference>
<sequence>MLKGNGPPKENPEDKWIINPRWFRHLAPPELLPYHGTFDFLYREWLGRELAWQRETGRVFQVQPMQIVASILRGEKLQVPLGDPIPTIEMLIEIHPDGSRIAKVLPRWLQRRVTQDDIKRHERARVRSNEPVPDFLTSNPTLIMEASRFDQAAGTYLGVRNVFVVPAHFLIKPRLGLPIVGPKPYTVYCHTFGDAEDEGAANYFYYGITQRSWQERWAEHARAINTGSRLKFHKVFREEVAGGKVTFIGHDVVHVADSIDELYGWEEDLVAAAWGDPMLLNMIPGGNAGIAYMAKHGMLGRHTTVRPDQRDKLLDEWITKHSRAGLPAPWVAERWQNPEWASSFVCTGVGRLTEQQIRHIRTLGEQGISVEEIRNLANARTLDQVRGVLSGRTYSRVI</sequence>
<accession>A0A8B6M1Y1</accession>
<keyword evidence="2" id="KW-1185">Reference proteome</keyword>
<evidence type="ECO:0000313" key="1">
    <source>
        <dbReference type="EMBL" id="VTZ48774.1"/>
    </source>
</evidence>
<reference evidence="1 2" key="1">
    <citation type="submission" date="2019-05" db="EMBL/GenBank/DDBJ databases">
        <authorList>
            <person name="Farhan Ul Haque M."/>
        </authorList>
    </citation>
    <scope>NUCLEOTIDE SEQUENCE [LARGE SCALE GENOMIC DNA]</scope>
    <source>
        <strain evidence="1">2</strain>
    </source>
</reference>
<organism evidence="1 2">
    <name type="scientific">Methylocella tundrae</name>
    <dbReference type="NCBI Taxonomy" id="227605"/>
    <lineage>
        <taxon>Bacteria</taxon>
        <taxon>Pseudomonadati</taxon>
        <taxon>Pseudomonadota</taxon>
        <taxon>Alphaproteobacteria</taxon>
        <taxon>Hyphomicrobiales</taxon>
        <taxon>Beijerinckiaceae</taxon>
        <taxon>Methylocella</taxon>
    </lineage>
</organism>